<proteinExistence type="predicted"/>
<evidence type="ECO:0000313" key="1">
    <source>
        <dbReference type="EMBL" id="EGF51263.1"/>
    </source>
</evidence>
<accession>F3PXZ6</accession>
<gene>
    <name evidence="1" type="ORF">HMPREF9446_03644</name>
</gene>
<reference evidence="1 2" key="1">
    <citation type="submission" date="2011-02" db="EMBL/GenBank/DDBJ databases">
        <authorList>
            <person name="Weinstock G."/>
            <person name="Sodergren E."/>
            <person name="Clifton S."/>
            <person name="Fulton L."/>
            <person name="Fulton B."/>
            <person name="Courtney L."/>
            <person name="Fronick C."/>
            <person name="Harrison M."/>
            <person name="Strong C."/>
            <person name="Farmer C."/>
            <person name="Delahaunty K."/>
            <person name="Markovic C."/>
            <person name="Hall O."/>
            <person name="Minx P."/>
            <person name="Tomlinson C."/>
            <person name="Mitreva M."/>
            <person name="Hou S."/>
            <person name="Chen J."/>
            <person name="Wollam A."/>
            <person name="Pepin K.H."/>
            <person name="Johnson M."/>
            <person name="Bhonagiri V."/>
            <person name="Zhang X."/>
            <person name="Suruliraj S."/>
            <person name="Warren W."/>
            <person name="Chinwalla A."/>
            <person name="Mardis E.R."/>
            <person name="Wilson R.K."/>
        </authorList>
    </citation>
    <scope>NUCLEOTIDE SEQUENCE [LARGE SCALE GENOMIC DNA]</scope>
    <source>
        <strain evidence="1 2">YIT 12057</strain>
    </source>
</reference>
<keyword evidence="2" id="KW-1185">Reference proteome</keyword>
<organism evidence="1 2">
    <name type="scientific">Bacteroides fluxus YIT 12057</name>
    <dbReference type="NCBI Taxonomy" id="763034"/>
    <lineage>
        <taxon>Bacteria</taxon>
        <taxon>Pseudomonadati</taxon>
        <taxon>Bacteroidota</taxon>
        <taxon>Bacteroidia</taxon>
        <taxon>Bacteroidales</taxon>
        <taxon>Bacteroidaceae</taxon>
        <taxon>Bacteroides</taxon>
    </lineage>
</organism>
<evidence type="ECO:0000313" key="2">
    <source>
        <dbReference type="Proteomes" id="UP000003416"/>
    </source>
</evidence>
<sequence>MYAADLKQFKDGVAFKNAVMNEGETSGKEIIAYDSTHNSISI</sequence>
<dbReference type="HOGENOM" id="CLU_3247233_0_0_10"/>
<dbReference type="Proteomes" id="UP000003416">
    <property type="component" value="Unassembled WGS sequence"/>
</dbReference>
<protein>
    <submittedName>
        <fullName evidence="1">Uncharacterized protein</fullName>
    </submittedName>
</protein>
<comment type="caution">
    <text evidence="1">The sequence shown here is derived from an EMBL/GenBank/DDBJ whole genome shotgun (WGS) entry which is preliminary data.</text>
</comment>
<dbReference type="AlphaFoldDB" id="F3PXZ6"/>
<dbReference type="EMBL" id="AFBN01000100">
    <property type="protein sequence ID" value="EGF51263.1"/>
    <property type="molecule type" value="Genomic_DNA"/>
</dbReference>
<name>F3PXZ6_9BACE</name>
<dbReference type="STRING" id="763034.HMPREF9446_03644"/>